<feature type="compositionally biased region" description="Low complexity" evidence="1">
    <location>
        <begin position="8"/>
        <end position="26"/>
    </location>
</feature>
<protein>
    <submittedName>
        <fullName evidence="2">Uncharacterized protein</fullName>
    </submittedName>
</protein>
<feature type="compositionally biased region" description="Basic and acidic residues" evidence="1">
    <location>
        <begin position="271"/>
        <end position="291"/>
    </location>
</feature>
<dbReference type="EMBL" id="JAHCVI010000001">
    <property type="protein sequence ID" value="KAG7290301.1"/>
    <property type="molecule type" value="Genomic_DNA"/>
</dbReference>
<feature type="region of interest" description="Disordered" evidence="1">
    <location>
        <begin position="271"/>
        <end position="295"/>
    </location>
</feature>
<evidence type="ECO:0000313" key="2">
    <source>
        <dbReference type="EMBL" id="KAG7290301.1"/>
    </source>
</evidence>
<comment type="caution">
    <text evidence="2">The sequence shown here is derived from an EMBL/GenBank/DDBJ whole genome shotgun (WGS) entry which is preliminary data.</text>
</comment>
<organism evidence="2 3">
    <name type="scientific">Staphylotrichum longicolle</name>
    <dbReference type="NCBI Taxonomy" id="669026"/>
    <lineage>
        <taxon>Eukaryota</taxon>
        <taxon>Fungi</taxon>
        <taxon>Dikarya</taxon>
        <taxon>Ascomycota</taxon>
        <taxon>Pezizomycotina</taxon>
        <taxon>Sordariomycetes</taxon>
        <taxon>Sordariomycetidae</taxon>
        <taxon>Sordariales</taxon>
        <taxon>Chaetomiaceae</taxon>
        <taxon>Staphylotrichum</taxon>
    </lineage>
</organism>
<accession>A0AAD4EZI1</accession>
<evidence type="ECO:0000256" key="1">
    <source>
        <dbReference type="SAM" id="MobiDB-lite"/>
    </source>
</evidence>
<name>A0AAD4EZI1_9PEZI</name>
<reference evidence="2" key="1">
    <citation type="submission" date="2023-02" db="EMBL/GenBank/DDBJ databases">
        <authorList>
            <person name="Palmer J.M."/>
        </authorList>
    </citation>
    <scope>NUCLEOTIDE SEQUENCE</scope>
    <source>
        <strain evidence="2">FW57</strain>
    </source>
</reference>
<sequence>MPEDDQQDSSQNSNANTNTSTTNTTNPFVRFKHHVDARIHTGINAIASHPPEANLAWSLFLSRSAYSPLRLHHANSFHPHPITITILTPTLTPSMEMENEIEMELTLHPGLGARPPPRDLPPDCADARFGWLEAFEDLLRAESGLPLMDLRAGRARRGSCGAVRGQWGSGLRGGGGSGREEEEAGRLWEGIVGAATRGVEEGWRELDEARREVERGVDEWAEERKREAKREVDEWRDAGHDKVNGFFDGIGGVVRTLGKVLEDEVKSLQRLGKGRDKDEKAGDRDTDKDTPQTENDLYSVIQSAFHDSERSLSNFFKSLSEGWRDDARADPKPASTPKIETTERVENGITKKTTKTEYVDMLGNAHTKTETTWTDEDGRVVMRQVHSSMGRSAHWEKTFETGSTTPSQDNKEPAEELEQEHKKEGGWFWK</sequence>
<feature type="compositionally biased region" description="Basic and acidic residues" evidence="1">
    <location>
        <begin position="409"/>
        <end position="430"/>
    </location>
</feature>
<gene>
    <name evidence="2" type="ORF">NEMBOFW57_000300</name>
</gene>
<dbReference type="Proteomes" id="UP001197093">
    <property type="component" value="Unassembled WGS sequence"/>
</dbReference>
<keyword evidence="3" id="KW-1185">Reference proteome</keyword>
<evidence type="ECO:0000313" key="3">
    <source>
        <dbReference type="Proteomes" id="UP001197093"/>
    </source>
</evidence>
<proteinExistence type="predicted"/>
<feature type="region of interest" description="Disordered" evidence="1">
    <location>
        <begin position="387"/>
        <end position="430"/>
    </location>
</feature>
<dbReference type="AlphaFoldDB" id="A0AAD4EZI1"/>
<feature type="region of interest" description="Disordered" evidence="1">
    <location>
        <begin position="1"/>
        <end position="28"/>
    </location>
</feature>